<dbReference type="InterPro" id="IPR001005">
    <property type="entry name" value="SANT/Myb"/>
</dbReference>
<keyword evidence="3" id="KW-0804">Transcription</keyword>
<name>A0A7S0KSK3_MICPS</name>
<evidence type="ECO:0000259" key="5">
    <source>
        <dbReference type="PROSITE" id="PS50090"/>
    </source>
</evidence>
<dbReference type="Pfam" id="PF00249">
    <property type="entry name" value="Myb_DNA-binding"/>
    <property type="match status" value="2"/>
</dbReference>
<dbReference type="GO" id="GO:0042796">
    <property type="term" value="P:snRNA transcription by RNA polymerase III"/>
    <property type="evidence" value="ECO:0007669"/>
    <property type="project" value="TreeGrafter"/>
</dbReference>
<dbReference type="PROSITE" id="PS50090">
    <property type="entry name" value="MYB_LIKE"/>
    <property type="match status" value="4"/>
</dbReference>
<evidence type="ECO:0000256" key="1">
    <source>
        <dbReference type="ARBA" id="ARBA00023015"/>
    </source>
</evidence>
<gene>
    <name evidence="7" type="ORF">MSP1404_LOCUS7441</name>
</gene>
<dbReference type="PROSITE" id="PS51294">
    <property type="entry name" value="HTH_MYB"/>
    <property type="match status" value="2"/>
</dbReference>
<accession>A0A7S0KSK3</accession>
<dbReference type="GO" id="GO:0001006">
    <property type="term" value="F:RNA polymerase III type 3 promoter sequence-specific DNA binding"/>
    <property type="evidence" value="ECO:0007669"/>
    <property type="project" value="TreeGrafter"/>
</dbReference>
<evidence type="ECO:0000256" key="4">
    <source>
        <dbReference type="ARBA" id="ARBA00023242"/>
    </source>
</evidence>
<dbReference type="InterPro" id="IPR051575">
    <property type="entry name" value="Myb-like_DNA-bd"/>
</dbReference>
<evidence type="ECO:0000256" key="2">
    <source>
        <dbReference type="ARBA" id="ARBA00023125"/>
    </source>
</evidence>
<dbReference type="Pfam" id="PF13921">
    <property type="entry name" value="Myb_DNA-bind_6"/>
    <property type="match status" value="1"/>
</dbReference>
<evidence type="ECO:0000259" key="6">
    <source>
        <dbReference type="PROSITE" id="PS51294"/>
    </source>
</evidence>
<dbReference type="PANTHER" id="PTHR46621:SF1">
    <property type="entry name" value="SNRNA-ACTIVATING PROTEIN COMPLEX SUBUNIT 4"/>
    <property type="match status" value="1"/>
</dbReference>
<evidence type="ECO:0000256" key="3">
    <source>
        <dbReference type="ARBA" id="ARBA00023163"/>
    </source>
</evidence>
<keyword evidence="1" id="KW-0805">Transcription regulation</keyword>
<dbReference type="Gene3D" id="1.10.10.60">
    <property type="entry name" value="Homeodomain-like"/>
    <property type="match status" value="5"/>
</dbReference>
<protein>
    <submittedName>
        <fullName evidence="7">Uncharacterized protein</fullName>
    </submittedName>
</protein>
<dbReference type="GO" id="GO:0019185">
    <property type="term" value="C:snRNA-activating protein complex"/>
    <property type="evidence" value="ECO:0007669"/>
    <property type="project" value="TreeGrafter"/>
</dbReference>
<dbReference type="GO" id="GO:0000978">
    <property type="term" value="F:RNA polymerase II cis-regulatory region sequence-specific DNA binding"/>
    <property type="evidence" value="ECO:0007669"/>
    <property type="project" value="TreeGrafter"/>
</dbReference>
<feature type="domain" description="HTH myb-type" evidence="6">
    <location>
        <begin position="431"/>
        <end position="486"/>
    </location>
</feature>
<dbReference type="InterPro" id="IPR009057">
    <property type="entry name" value="Homeodomain-like_sf"/>
</dbReference>
<proteinExistence type="predicted"/>
<feature type="domain" description="Myb-like" evidence="5">
    <location>
        <begin position="588"/>
        <end position="647"/>
    </location>
</feature>
<dbReference type="InterPro" id="IPR017930">
    <property type="entry name" value="Myb_dom"/>
</dbReference>
<organism evidence="7">
    <name type="scientific">Micromonas pusilla</name>
    <name type="common">Picoplanktonic green alga</name>
    <name type="synonym">Chromulina pusilla</name>
    <dbReference type="NCBI Taxonomy" id="38833"/>
    <lineage>
        <taxon>Eukaryota</taxon>
        <taxon>Viridiplantae</taxon>
        <taxon>Chlorophyta</taxon>
        <taxon>Mamiellophyceae</taxon>
        <taxon>Mamiellales</taxon>
        <taxon>Mamiellaceae</taxon>
        <taxon>Micromonas</taxon>
    </lineage>
</organism>
<dbReference type="GO" id="GO:0042795">
    <property type="term" value="P:snRNA transcription by RNA polymerase II"/>
    <property type="evidence" value="ECO:0007669"/>
    <property type="project" value="TreeGrafter"/>
</dbReference>
<feature type="domain" description="HTH myb-type" evidence="6">
    <location>
        <begin position="553"/>
        <end position="580"/>
    </location>
</feature>
<sequence length="656" mass="75427">MIHQVATGSECDRDPFNDDVIQCIDVPELIPNEMSDGRVVERGEENNMQALKVSRSALRSIRTDSIFDHVSHGLHEVSCRQSKRGTNQVRQSLPEVSLQFSNTLSSATPFNPIRAIPAWARLQLREAHFGHVFHDSIYHALRLNQRLQRLLRSTVQIVDVWLVGIIASRRDLEADIRDEHRARKQLCITSGEEPFNLNVRDSIEFNLTCEKGRQIEAIDTPPVPSNYFRTTQSCKTGSESTDPTMRLACHVPLPNHDAFPSPWNLFRLLVPYNFRKVNSWSAADDRLLRQGVHYFLQRLRLRSRQRKSLKEFAGMGVTGMTDLLDHSSGVQTSWRDAESINWHDLVEVYLPSRQQDDCRLRWANCRDPRLEQIAFTNEEDKILRELVQRGGDSDWLTIANSLSAPERGQEEKDFLLRSATQCAGRYQACLNSKLIRSTWEETEDAYLRRFVNRNGAGRWSEAVLTVPGHTHAQALHRWQKVLTPGRRRGTWGTNEDIKLRLAVSAYAHVKGLNDAVNDHDTGHHHFVSSERENISDRRTWEFQSKRTAIALPWSKISSHVASRTDVQCRERWTNVLNPNLVRPATMTWSQKDDADLLDAVEEFTTASSGNMHLNNSRAAIIAWSHVAERLGRRLTDKMCRNRYKRLLRVHQRVQPS</sequence>
<feature type="domain" description="Myb-like" evidence="5">
    <location>
        <begin position="431"/>
        <end position="482"/>
    </location>
</feature>
<keyword evidence="2" id="KW-0238">DNA-binding</keyword>
<feature type="domain" description="Myb-like" evidence="5">
    <location>
        <begin position="483"/>
        <end position="576"/>
    </location>
</feature>
<dbReference type="SUPFAM" id="SSF46689">
    <property type="entry name" value="Homeodomain-like"/>
    <property type="match status" value="3"/>
</dbReference>
<dbReference type="SMART" id="SM00717">
    <property type="entry name" value="SANT"/>
    <property type="match status" value="5"/>
</dbReference>
<feature type="domain" description="Myb-like" evidence="5">
    <location>
        <begin position="367"/>
        <end position="430"/>
    </location>
</feature>
<dbReference type="EMBL" id="HBEV01009727">
    <property type="protein sequence ID" value="CAD8590037.1"/>
    <property type="molecule type" value="Transcribed_RNA"/>
</dbReference>
<evidence type="ECO:0000313" key="7">
    <source>
        <dbReference type="EMBL" id="CAD8590037.1"/>
    </source>
</evidence>
<reference evidence="7" key="1">
    <citation type="submission" date="2021-01" db="EMBL/GenBank/DDBJ databases">
        <authorList>
            <person name="Corre E."/>
            <person name="Pelletier E."/>
            <person name="Niang G."/>
            <person name="Scheremetjew M."/>
            <person name="Finn R."/>
            <person name="Kale V."/>
            <person name="Holt S."/>
            <person name="Cochrane G."/>
            <person name="Meng A."/>
            <person name="Brown T."/>
            <person name="Cohen L."/>
        </authorList>
    </citation>
    <scope>NUCLEOTIDE SEQUENCE</scope>
    <source>
        <strain evidence="7">CCMP494</strain>
    </source>
</reference>
<dbReference type="CDD" id="cd00167">
    <property type="entry name" value="SANT"/>
    <property type="match status" value="3"/>
</dbReference>
<keyword evidence="4" id="KW-0539">Nucleus</keyword>
<dbReference type="PANTHER" id="PTHR46621">
    <property type="entry name" value="SNRNA-ACTIVATING PROTEIN COMPLEX SUBUNIT 4"/>
    <property type="match status" value="1"/>
</dbReference>
<dbReference type="AlphaFoldDB" id="A0A7S0KSK3"/>